<feature type="domain" description="Dynein attachment factor N-terminal" evidence="12">
    <location>
        <begin position="66"/>
        <end position="135"/>
    </location>
</feature>
<evidence type="ECO:0000256" key="9">
    <source>
        <dbReference type="ARBA" id="ARBA00023273"/>
    </source>
</evidence>
<evidence type="ECO:0000256" key="4">
    <source>
        <dbReference type="ARBA" id="ARBA00011738"/>
    </source>
</evidence>
<keyword evidence="5" id="KW-0963">Cytoplasm</keyword>
<comment type="function">
    <text evidence="1">Dynein-attachment factor required for cilia motility.</text>
</comment>
<reference evidence="13" key="2">
    <citation type="journal article" date="2021" name="Genome Biol. Evol.">
        <title>Developing a high-quality reference genome for a parasitic bivalve with doubly uniparental inheritance (Bivalvia: Unionida).</title>
        <authorList>
            <person name="Smith C.H."/>
        </authorList>
    </citation>
    <scope>NUCLEOTIDE SEQUENCE</scope>
    <source>
        <strain evidence="13">CHS0354</strain>
        <tissue evidence="13">Mantle</tissue>
    </source>
</reference>
<reference evidence="13" key="3">
    <citation type="submission" date="2023-05" db="EMBL/GenBank/DDBJ databases">
        <authorList>
            <person name="Smith C.H."/>
        </authorList>
    </citation>
    <scope>NUCLEOTIDE SEQUENCE</scope>
    <source>
        <strain evidence="13">CHS0354</strain>
        <tissue evidence="13">Mantle</tissue>
    </source>
</reference>
<name>A0AAE0VH58_9BIVA</name>
<keyword evidence="8" id="KW-0969">Cilium</keyword>
<evidence type="ECO:0000256" key="8">
    <source>
        <dbReference type="ARBA" id="ARBA00023069"/>
    </source>
</evidence>
<comment type="caution">
    <text evidence="13">The sequence shown here is derived from an EMBL/GenBank/DDBJ whole genome shotgun (WGS) entry which is preliminary data.</text>
</comment>
<evidence type="ECO:0000313" key="14">
    <source>
        <dbReference type="Proteomes" id="UP001195483"/>
    </source>
</evidence>
<dbReference type="Pfam" id="PF15867">
    <property type="entry name" value="Dynein_attach_N"/>
    <property type="match status" value="1"/>
</dbReference>
<dbReference type="PANTHER" id="PTHR28572">
    <property type="entry name" value="COILED-COIL DOMAIN-CONTAINING PROTEIN 103"/>
    <property type="match status" value="1"/>
</dbReference>
<dbReference type="EMBL" id="JAEAOA010000530">
    <property type="protein sequence ID" value="KAK3578098.1"/>
    <property type="molecule type" value="Genomic_DNA"/>
</dbReference>
<dbReference type="GO" id="GO:0003351">
    <property type="term" value="P:epithelial cilium movement involved in extracellular fluid movement"/>
    <property type="evidence" value="ECO:0007669"/>
    <property type="project" value="TreeGrafter"/>
</dbReference>
<evidence type="ECO:0000256" key="6">
    <source>
        <dbReference type="ARBA" id="ARBA00022794"/>
    </source>
</evidence>
<dbReference type="Proteomes" id="UP001195483">
    <property type="component" value="Unassembled WGS sequence"/>
</dbReference>
<keyword evidence="14" id="KW-1185">Reference proteome</keyword>
<evidence type="ECO:0000259" key="11">
    <source>
        <dbReference type="Pfam" id="PF13877"/>
    </source>
</evidence>
<comment type="similarity">
    <text evidence="10">Belongs to the DNAAF19/PR46b family.</text>
</comment>
<evidence type="ECO:0000256" key="3">
    <source>
        <dbReference type="ARBA" id="ARBA00004496"/>
    </source>
</evidence>
<dbReference type="InterPro" id="IPR042422">
    <property type="entry name" value="CC103"/>
</dbReference>
<dbReference type="InterPro" id="IPR031733">
    <property type="entry name" value="Dynein_attach_N"/>
</dbReference>
<comment type="subunit">
    <text evidence="4">Homodimer.</text>
</comment>
<organism evidence="13 14">
    <name type="scientific">Potamilus streckersoni</name>
    <dbReference type="NCBI Taxonomy" id="2493646"/>
    <lineage>
        <taxon>Eukaryota</taxon>
        <taxon>Metazoa</taxon>
        <taxon>Spiralia</taxon>
        <taxon>Lophotrochozoa</taxon>
        <taxon>Mollusca</taxon>
        <taxon>Bivalvia</taxon>
        <taxon>Autobranchia</taxon>
        <taxon>Heteroconchia</taxon>
        <taxon>Palaeoheterodonta</taxon>
        <taxon>Unionida</taxon>
        <taxon>Unionoidea</taxon>
        <taxon>Unionidae</taxon>
        <taxon>Ambleminae</taxon>
        <taxon>Lampsilini</taxon>
        <taxon>Potamilus</taxon>
    </lineage>
</organism>
<dbReference type="GO" id="GO:0031514">
    <property type="term" value="C:motile cilium"/>
    <property type="evidence" value="ECO:0007669"/>
    <property type="project" value="UniProtKB-SubCell"/>
</dbReference>
<evidence type="ECO:0000256" key="10">
    <source>
        <dbReference type="ARBA" id="ARBA00049986"/>
    </source>
</evidence>
<protein>
    <recommendedName>
        <fullName evidence="15">Coiled-coil domain-containing protein 103</fullName>
    </recommendedName>
</protein>
<dbReference type="AlphaFoldDB" id="A0AAE0VH58"/>
<evidence type="ECO:0000256" key="5">
    <source>
        <dbReference type="ARBA" id="ARBA00022490"/>
    </source>
</evidence>
<dbReference type="GO" id="GO:0036159">
    <property type="term" value="P:inner dynein arm assembly"/>
    <property type="evidence" value="ECO:0007669"/>
    <property type="project" value="TreeGrafter"/>
</dbReference>
<evidence type="ECO:0000256" key="7">
    <source>
        <dbReference type="ARBA" id="ARBA00022846"/>
    </source>
</evidence>
<proteinExistence type="inferred from homology"/>
<dbReference type="GO" id="GO:0005576">
    <property type="term" value="C:extracellular region"/>
    <property type="evidence" value="ECO:0007669"/>
    <property type="project" value="GOC"/>
</dbReference>
<dbReference type="InterPro" id="IPR025986">
    <property type="entry name" value="RPAP3-like_C"/>
</dbReference>
<keyword evidence="6" id="KW-0970">Cilium biogenesis/degradation</keyword>
<accession>A0AAE0VH58</accession>
<evidence type="ECO:0000313" key="13">
    <source>
        <dbReference type="EMBL" id="KAK3578098.1"/>
    </source>
</evidence>
<gene>
    <name evidence="13" type="ORF">CHS0354_007809</name>
</gene>
<keyword evidence="7" id="KW-0282">Flagellum</keyword>
<feature type="domain" description="RNA-polymerase II-associated protein 3-like C-terminal" evidence="11">
    <location>
        <begin position="160"/>
        <end position="249"/>
    </location>
</feature>
<evidence type="ECO:0000256" key="1">
    <source>
        <dbReference type="ARBA" id="ARBA00004048"/>
    </source>
</evidence>
<sequence length="389" mass="45096">MLEDILFKLGSQPRKNQPVYIQRSDLQIRVTVTPKHDWSLKGLYLKTPQSSLLNWKMSTHDDDENINFKKLEKELYSAVEADAKYWQENDAKFRAVHQKVATYEEFRDIVLASHLKPLEKGDRISEMGKFTQPWNPHASKKDTLEKNEMPGEIDQSSSLPNTSQEFFRDWRRYQKSTKSQYAFLLKNGGVHLNKIFKSEIGFGLLGDMMVAMDTEFMEDDAEQILGILDNLSQTNRFSLSVQFLSGKEKTACIHLFEKLMKWMTDLVDDRHAKYEEVLNRLYKDFEANGENLRVIKKTKNKGFANIVYEMIGTRDIFGIKLTIEKDQKQNFDRASCMSNKYHQSTGELTKSGLFKPAQLDFLAGKPLESQDELSKLVTFFSHQKLPSSN</sequence>
<dbReference type="GO" id="GO:0007368">
    <property type="term" value="P:determination of left/right symmetry"/>
    <property type="evidence" value="ECO:0007669"/>
    <property type="project" value="TreeGrafter"/>
</dbReference>
<dbReference type="GO" id="GO:0036157">
    <property type="term" value="C:outer dynein arm"/>
    <property type="evidence" value="ECO:0007669"/>
    <property type="project" value="InterPro"/>
</dbReference>
<comment type="subcellular location">
    <subcellularLocation>
        <location evidence="2">Cell projection</location>
        <location evidence="2">Cilium</location>
        <location evidence="2">Flagellum</location>
    </subcellularLocation>
    <subcellularLocation>
        <location evidence="3">Cytoplasm</location>
    </subcellularLocation>
</comment>
<evidence type="ECO:0008006" key="15">
    <source>
        <dbReference type="Google" id="ProtNLM"/>
    </source>
</evidence>
<keyword evidence="9" id="KW-0966">Cell projection</keyword>
<evidence type="ECO:0000256" key="2">
    <source>
        <dbReference type="ARBA" id="ARBA00004230"/>
    </source>
</evidence>
<evidence type="ECO:0000259" key="12">
    <source>
        <dbReference type="Pfam" id="PF15867"/>
    </source>
</evidence>
<reference evidence="13" key="1">
    <citation type="journal article" date="2021" name="Genome Biol. Evol.">
        <title>A High-Quality Reference Genome for a Parasitic Bivalve with Doubly Uniparental Inheritance (Bivalvia: Unionida).</title>
        <authorList>
            <person name="Smith C.H."/>
        </authorList>
    </citation>
    <scope>NUCLEOTIDE SEQUENCE</scope>
    <source>
        <strain evidence="13">CHS0354</strain>
    </source>
</reference>
<dbReference type="PANTHER" id="PTHR28572:SF1">
    <property type="entry name" value="COILED-COIL DOMAIN-CONTAINING PROTEIN 103"/>
    <property type="match status" value="1"/>
</dbReference>
<dbReference type="Pfam" id="PF13877">
    <property type="entry name" value="RPAP3_C"/>
    <property type="match status" value="1"/>
</dbReference>